<evidence type="ECO:0000313" key="3">
    <source>
        <dbReference type="Proteomes" id="UP000584663"/>
    </source>
</evidence>
<keyword evidence="3" id="KW-1185">Reference proteome</keyword>
<dbReference type="EMBL" id="JAFHKU010000114">
    <property type="protein sequence ID" value="MBN3557338.1"/>
    <property type="molecule type" value="Genomic_DNA"/>
</dbReference>
<protein>
    <submittedName>
        <fullName evidence="2">Uncharacterized protein</fullName>
    </submittedName>
</protein>
<proteinExistence type="predicted"/>
<dbReference type="EMBL" id="JACHNX010000021">
    <property type="protein sequence ID" value="MBB4611168.1"/>
    <property type="molecule type" value="Genomic_DNA"/>
</dbReference>
<organism evidence="2 4">
    <name type="scientific">Sphingomonas yabuuchiae</name>
    <dbReference type="NCBI Taxonomy" id="172044"/>
    <lineage>
        <taxon>Bacteria</taxon>
        <taxon>Pseudomonadati</taxon>
        <taxon>Pseudomonadota</taxon>
        <taxon>Alphaproteobacteria</taxon>
        <taxon>Sphingomonadales</taxon>
        <taxon>Sphingomonadaceae</taxon>
        <taxon>Sphingomonas</taxon>
    </lineage>
</organism>
<dbReference type="Proteomes" id="UP000584663">
    <property type="component" value="Unassembled WGS sequence"/>
</dbReference>
<gene>
    <name evidence="1" type="ORF">GGQ89_003411</name>
    <name evidence="2" type="ORF">JYA60_03720</name>
</gene>
<reference evidence="2" key="2">
    <citation type="submission" date="2021-01" db="EMBL/GenBank/DDBJ databases">
        <title>Genome Sequencing of Type Strains.</title>
        <authorList>
            <person name="Lemaire J.F."/>
            <person name="Inderbitzin P."/>
            <person name="Collins S.B."/>
            <person name="Wespe N."/>
            <person name="Knight-Connoni V."/>
        </authorList>
    </citation>
    <scope>NUCLEOTIDE SEQUENCE</scope>
    <source>
        <strain evidence="2">DSM 14562</strain>
    </source>
</reference>
<name>A0AA41DAC6_9SPHN</name>
<dbReference type="RefSeq" id="WP_184106535.1">
    <property type="nucleotide sequence ID" value="NZ_JACHNX010000021.1"/>
</dbReference>
<dbReference type="AlphaFoldDB" id="A0AA41DAC6"/>
<evidence type="ECO:0000313" key="1">
    <source>
        <dbReference type="EMBL" id="MBB4611168.1"/>
    </source>
</evidence>
<evidence type="ECO:0000313" key="4">
    <source>
        <dbReference type="Proteomes" id="UP000704529"/>
    </source>
</evidence>
<reference evidence="1 3" key="1">
    <citation type="submission" date="2020-08" db="EMBL/GenBank/DDBJ databases">
        <title>Genomic Encyclopedia of Type Strains, Phase IV (KMG-IV): sequencing the most valuable type-strain genomes for metagenomic binning, comparative biology and taxonomic classification.</title>
        <authorList>
            <person name="Goeker M."/>
        </authorList>
    </citation>
    <scope>NUCLEOTIDE SEQUENCE [LARGE SCALE GENOMIC DNA]</scope>
    <source>
        <strain evidence="1 3">DSM 14562</strain>
    </source>
</reference>
<comment type="caution">
    <text evidence="2">The sequence shown here is derived from an EMBL/GenBank/DDBJ whole genome shotgun (WGS) entry which is preliminary data.</text>
</comment>
<evidence type="ECO:0000313" key="2">
    <source>
        <dbReference type="EMBL" id="MBN3557338.1"/>
    </source>
</evidence>
<sequence length="113" mass="13665">MISKTDRWALPFVHIWRRRAGFRLRADWPLLWRFAAVEDWPPCALLGDDFDWANKTGTGFVADHGDETLYLIDRDWFGWPDPPQWSLASYDRRRDRYYFWGDFNECPPAWRLP</sequence>
<accession>A0AA41DAC6</accession>
<dbReference type="Proteomes" id="UP000704529">
    <property type="component" value="Unassembled WGS sequence"/>
</dbReference>